<evidence type="ECO:0000313" key="16">
    <source>
        <dbReference type="Proteomes" id="UP000824469"/>
    </source>
</evidence>
<dbReference type="PROSITE" id="PS50222">
    <property type="entry name" value="EF_HAND_2"/>
    <property type="match status" value="1"/>
</dbReference>
<evidence type="ECO:0000256" key="11">
    <source>
        <dbReference type="ARBA" id="ARBA00023128"/>
    </source>
</evidence>
<dbReference type="GO" id="GO:0051560">
    <property type="term" value="P:mitochondrial calcium ion homeostasis"/>
    <property type="evidence" value="ECO:0007669"/>
    <property type="project" value="TreeGrafter"/>
</dbReference>
<gene>
    <name evidence="15" type="ORF">KI387_026493</name>
</gene>
<dbReference type="Gene3D" id="1.10.238.10">
    <property type="entry name" value="EF-hand"/>
    <property type="match status" value="2"/>
</dbReference>
<dbReference type="GO" id="GO:0005758">
    <property type="term" value="C:mitochondrial intermembrane space"/>
    <property type="evidence" value="ECO:0007669"/>
    <property type="project" value="UniProtKB-SubCell"/>
</dbReference>
<evidence type="ECO:0000256" key="5">
    <source>
        <dbReference type="ARBA" id="ARBA00022723"/>
    </source>
</evidence>
<dbReference type="OMA" id="DIRISWE"/>
<keyword evidence="11" id="KW-0496">Mitochondrion</keyword>
<evidence type="ECO:0000256" key="4">
    <source>
        <dbReference type="ARBA" id="ARBA00022568"/>
    </source>
</evidence>
<keyword evidence="5" id="KW-0479">Metal-binding</keyword>
<sequence length="303" mass="35303">VLFFCIEDSYRRRVFFNYERRIRLRSSPEKVFEYFASVRSPDGELLMTHADLMRAVVPVFPPSGSSLVRDGSLRGERPPGELICPPSKFFMLFDIDEDGFISFPEYIFFVTLLSVPDSDISAAFKMFDRDNDGEIDREEFRKVMKLMRAKHRQGVAHRDGRRSGFKVEDSVENGGLLQFFFGKDGKNRLQLVEFERFIRDLHKEIIKLEFEHYDYQSHGTISAKDFALSMVAAADMKHINQYLDRIDDMTNDPALSNIRITRNEFWSFVELRRKLHPLALAMCSYGEVYGLLTKTDFERAASH</sequence>
<evidence type="ECO:0000256" key="9">
    <source>
        <dbReference type="ARBA" id="ARBA00022946"/>
    </source>
</evidence>
<dbReference type="Proteomes" id="UP000824469">
    <property type="component" value="Unassembled WGS sequence"/>
</dbReference>
<comment type="subcellular location">
    <subcellularLocation>
        <location evidence="1">Mitochondrion inner membrane</location>
    </subcellularLocation>
    <subcellularLocation>
        <location evidence="2">Mitochondrion intermembrane space</location>
    </subcellularLocation>
</comment>
<name>A0AA38FYB6_TAXCH</name>
<keyword evidence="10" id="KW-0406">Ion transport</keyword>
<keyword evidence="4" id="KW-0109">Calcium transport</keyword>
<keyword evidence="12" id="KW-0472">Membrane</keyword>
<feature type="domain" description="EF-hand" evidence="14">
    <location>
        <begin position="115"/>
        <end position="150"/>
    </location>
</feature>
<dbReference type="GO" id="GO:1990246">
    <property type="term" value="C:uniplex complex"/>
    <property type="evidence" value="ECO:0007669"/>
    <property type="project" value="TreeGrafter"/>
</dbReference>
<dbReference type="InterPro" id="IPR011992">
    <property type="entry name" value="EF-hand-dom_pair"/>
</dbReference>
<protein>
    <recommendedName>
        <fullName evidence="14">EF-hand domain-containing protein</fullName>
    </recommendedName>
</protein>
<feature type="non-terminal residue" evidence="15">
    <location>
        <position position="1"/>
    </location>
</feature>
<dbReference type="InterPro" id="IPR002048">
    <property type="entry name" value="EF_hand_dom"/>
</dbReference>
<dbReference type="PANTHER" id="PTHR12294">
    <property type="entry name" value="EF HAND DOMAIN FAMILY A1,A2-RELATED"/>
    <property type="match status" value="1"/>
</dbReference>
<evidence type="ECO:0000313" key="15">
    <source>
        <dbReference type="EMBL" id="KAH9311458.1"/>
    </source>
</evidence>
<dbReference type="PANTHER" id="PTHR12294:SF1">
    <property type="entry name" value="CALCIUM UPTAKE PROTEIN 1, MITOCHONDRIAL"/>
    <property type="match status" value="1"/>
</dbReference>
<dbReference type="PROSITE" id="PS00018">
    <property type="entry name" value="EF_HAND_1"/>
    <property type="match status" value="1"/>
</dbReference>
<feature type="non-terminal residue" evidence="15">
    <location>
        <position position="303"/>
    </location>
</feature>
<proteinExistence type="inferred from homology"/>
<dbReference type="AlphaFoldDB" id="A0AA38FYB6"/>
<evidence type="ECO:0000256" key="3">
    <source>
        <dbReference type="ARBA" id="ARBA00022448"/>
    </source>
</evidence>
<dbReference type="GO" id="GO:0036444">
    <property type="term" value="P:calcium import into the mitochondrion"/>
    <property type="evidence" value="ECO:0007669"/>
    <property type="project" value="TreeGrafter"/>
</dbReference>
<evidence type="ECO:0000256" key="1">
    <source>
        <dbReference type="ARBA" id="ARBA00004273"/>
    </source>
</evidence>
<dbReference type="InterPro" id="IPR039800">
    <property type="entry name" value="MICU1/2/3"/>
</dbReference>
<evidence type="ECO:0000256" key="12">
    <source>
        <dbReference type="ARBA" id="ARBA00023136"/>
    </source>
</evidence>
<keyword evidence="3" id="KW-0813">Transport</keyword>
<dbReference type="EMBL" id="JAHRHJ020000006">
    <property type="protein sequence ID" value="KAH9311458.1"/>
    <property type="molecule type" value="Genomic_DNA"/>
</dbReference>
<evidence type="ECO:0000256" key="6">
    <source>
        <dbReference type="ARBA" id="ARBA00022737"/>
    </source>
</evidence>
<evidence type="ECO:0000256" key="2">
    <source>
        <dbReference type="ARBA" id="ARBA00004569"/>
    </source>
</evidence>
<evidence type="ECO:0000256" key="10">
    <source>
        <dbReference type="ARBA" id="ARBA00023065"/>
    </source>
</evidence>
<dbReference type="GO" id="GO:0005509">
    <property type="term" value="F:calcium ion binding"/>
    <property type="evidence" value="ECO:0007669"/>
    <property type="project" value="InterPro"/>
</dbReference>
<organism evidence="15 16">
    <name type="scientific">Taxus chinensis</name>
    <name type="common">Chinese yew</name>
    <name type="synonym">Taxus wallichiana var. chinensis</name>
    <dbReference type="NCBI Taxonomy" id="29808"/>
    <lineage>
        <taxon>Eukaryota</taxon>
        <taxon>Viridiplantae</taxon>
        <taxon>Streptophyta</taxon>
        <taxon>Embryophyta</taxon>
        <taxon>Tracheophyta</taxon>
        <taxon>Spermatophyta</taxon>
        <taxon>Pinopsida</taxon>
        <taxon>Pinidae</taxon>
        <taxon>Conifers II</taxon>
        <taxon>Cupressales</taxon>
        <taxon>Taxaceae</taxon>
        <taxon>Taxus</taxon>
    </lineage>
</organism>
<dbReference type="SMART" id="SM00054">
    <property type="entry name" value="EFh"/>
    <property type="match status" value="2"/>
</dbReference>
<dbReference type="Pfam" id="PF13202">
    <property type="entry name" value="EF-hand_5"/>
    <property type="match status" value="1"/>
</dbReference>
<comment type="caution">
    <text evidence="15">The sequence shown here is derived from an EMBL/GenBank/DDBJ whole genome shotgun (WGS) entry which is preliminary data.</text>
</comment>
<keyword evidence="7" id="KW-0999">Mitochondrion inner membrane</keyword>
<reference evidence="15 16" key="1">
    <citation type="journal article" date="2021" name="Nat. Plants">
        <title>The Taxus genome provides insights into paclitaxel biosynthesis.</title>
        <authorList>
            <person name="Xiong X."/>
            <person name="Gou J."/>
            <person name="Liao Q."/>
            <person name="Li Y."/>
            <person name="Zhou Q."/>
            <person name="Bi G."/>
            <person name="Li C."/>
            <person name="Du R."/>
            <person name="Wang X."/>
            <person name="Sun T."/>
            <person name="Guo L."/>
            <person name="Liang H."/>
            <person name="Lu P."/>
            <person name="Wu Y."/>
            <person name="Zhang Z."/>
            <person name="Ro D.K."/>
            <person name="Shang Y."/>
            <person name="Huang S."/>
            <person name="Yan J."/>
        </authorList>
    </citation>
    <scope>NUCLEOTIDE SEQUENCE [LARGE SCALE GENOMIC DNA]</scope>
    <source>
        <strain evidence="15">Ta-2019</strain>
    </source>
</reference>
<comment type="similarity">
    <text evidence="13">Belongs to the MICU1 family. MICU1 subfamily.</text>
</comment>
<evidence type="ECO:0000259" key="14">
    <source>
        <dbReference type="PROSITE" id="PS50222"/>
    </source>
</evidence>
<keyword evidence="9" id="KW-0809">Transit peptide</keyword>
<keyword evidence="6" id="KW-0677">Repeat</keyword>
<keyword evidence="16" id="KW-1185">Reference proteome</keyword>
<dbReference type="InterPro" id="IPR018247">
    <property type="entry name" value="EF_Hand_1_Ca_BS"/>
</dbReference>
<keyword evidence="8" id="KW-0106">Calcium</keyword>
<dbReference type="Pfam" id="PF00036">
    <property type="entry name" value="EF-hand_1"/>
    <property type="match status" value="1"/>
</dbReference>
<dbReference type="SUPFAM" id="SSF47473">
    <property type="entry name" value="EF-hand"/>
    <property type="match status" value="1"/>
</dbReference>
<evidence type="ECO:0000256" key="13">
    <source>
        <dbReference type="ARBA" id="ARBA00038333"/>
    </source>
</evidence>
<dbReference type="CDD" id="cd00051">
    <property type="entry name" value="EFh"/>
    <property type="match status" value="1"/>
</dbReference>
<evidence type="ECO:0000256" key="8">
    <source>
        <dbReference type="ARBA" id="ARBA00022837"/>
    </source>
</evidence>
<accession>A0AA38FYB6</accession>
<evidence type="ECO:0000256" key="7">
    <source>
        <dbReference type="ARBA" id="ARBA00022792"/>
    </source>
</evidence>